<dbReference type="EMBL" id="CP020953">
    <property type="protein sequence ID" value="AWI03217.1"/>
    <property type="molecule type" value="Genomic_DNA"/>
</dbReference>
<gene>
    <name evidence="1" type="ORF">B9W14_01470</name>
</gene>
<evidence type="ECO:0000313" key="1">
    <source>
        <dbReference type="EMBL" id="AWI03217.1"/>
    </source>
</evidence>
<keyword evidence="2" id="KW-1185">Reference proteome</keyword>
<dbReference type="KEGG" id="cdrk:B9W14_01470"/>
<dbReference type="SUPFAM" id="SSF50969">
    <property type="entry name" value="YVTN repeat-like/Quinoprotein amine dehydrogenase"/>
    <property type="match status" value="1"/>
</dbReference>
<dbReference type="InterPro" id="IPR011042">
    <property type="entry name" value="6-blade_b-propeller_TolB-like"/>
</dbReference>
<name>A0A2U8DKJ4_9CLOT</name>
<accession>A0A2U8DKJ4</accession>
<dbReference type="AlphaFoldDB" id="A0A2U8DKJ4"/>
<dbReference type="Proteomes" id="UP000244910">
    <property type="component" value="Chromosome"/>
</dbReference>
<sequence>MYLYNINHDNLRLFHQKIKLYIFTIFVILSFTACSSNSKSVDSVNNENKTEVAKPKVDITKNITKFLSNNTNIGLFRDKYNYCDDKEYIYYGTDGKIKKFNKTTSEDSLVTDRKLDSIEQIILDNNNLYFVNCYNNSKYQIYQYDLKNSQEKTIKDLSNEQVSGVKIFVKNNELYYVKDSSISKIALNSQKEELVYSDKYGINNIILDNNTFYYTTVEFNSAVNQLCKYDLSSKTKNVIYSFKSDNIFDNITYSSRRIVKTKDRLFYIGNTSKLMSISKDGGEPQELIKDNVADIVTMNDKIYFINMNDKYRLYSVSVHCLPFLS</sequence>
<reference evidence="2" key="1">
    <citation type="submission" date="2017-04" db="EMBL/GenBank/DDBJ databases">
        <authorList>
            <person name="Song Y."/>
            <person name="Cho B.-K."/>
        </authorList>
    </citation>
    <scope>NUCLEOTIDE SEQUENCE [LARGE SCALE GENOMIC DNA]</scope>
    <source>
        <strain evidence="2">SL1</strain>
    </source>
</reference>
<evidence type="ECO:0000313" key="2">
    <source>
        <dbReference type="Proteomes" id="UP000244910"/>
    </source>
</evidence>
<organism evidence="1 2">
    <name type="scientific">Clostridium drakei</name>
    <dbReference type="NCBI Taxonomy" id="332101"/>
    <lineage>
        <taxon>Bacteria</taxon>
        <taxon>Bacillati</taxon>
        <taxon>Bacillota</taxon>
        <taxon>Clostridia</taxon>
        <taxon>Eubacteriales</taxon>
        <taxon>Clostridiaceae</taxon>
        <taxon>Clostridium</taxon>
    </lineage>
</organism>
<dbReference type="InterPro" id="IPR011044">
    <property type="entry name" value="Quino_amine_DH_bsu"/>
</dbReference>
<protein>
    <submittedName>
        <fullName evidence="1">Uncharacterized protein</fullName>
    </submittedName>
</protein>
<proteinExistence type="predicted"/>
<dbReference type="Gene3D" id="2.120.10.30">
    <property type="entry name" value="TolB, C-terminal domain"/>
    <property type="match status" value="1"/>
</dbReference>